<sequence>HYNMIDLRGKVREIIHDGVKRLGYELIDVECQQEKESLKIIIYIDHVNGIQIDDCVTITNNISPIIDENIDLIERYSLEVSSPGLNRKLILKEHYDKFIGKDIKVKLKTKIDNRKIYKGTLLERAGDSINIFENNQKISIHMDTIEICRLIPSFE</sequence>
<feature type="domain" description="Ribosome maturation factor RimP N-terminal" evidence="3">
    <location>
        <begin position="14"/>
        <end position="85"/>
    </location>
</feature>
<dbReference type="PANTHER" id="PTHR33867">
    <property type="entry name" value="RIBOSOME MATURATION FACTOR RIMP"/>
    <property type="match status" value="1"/>
</dbReference>
<proteinExistence type="inferred from homology"/>
<feature type="non-terminal residue" evidence="5">
    <location>
        <position position="1"/>
    </location>
</feature>
<dbReference type="Gene3D" id="3.30.300.70">
    <property type="entry name" value="RimP-like superfamily, N-terminal"/>
    <property type="match status" value="1"/>
</dbReference>
<name>A0A382U0K7_9ZZZZ</name>
<dbReference type="PANTHER" id="PTHR33867:SF1">
    <property type="entry name" value="RIBOSOME MATURATION FACTOR RIMP"/>
    <property type="match status" value="1"/>
</dbReference>
<reference evidence="5" key="1">
    <citation type="submission" date="2018-05" db="EMBL/GenBank/DDBJ databases">
        <authorList>
            <person name="Lanie J.A."/>
            <person name="Ng W.-L."/>
            <person name="Kazmierczak K.M."/>
            <person name="Andrzejewski T.M."/>
            <person name="Davidsen T.M."/>
            <person name="Wayne K.J."/>
            <person name="Tettelin H."/>
            <person name="Glass J.I."/>
            <person name="Rusch D."/>
            <person name="Podicherti R."/>
            <person name="Tsui H.-C.T."/>
            <person name="Winkler M.E."/>
        </authorList>
    </citation>
    <scope>NUCLEOTIDE SEQUENCE</scope>
</reference>
<protein>
    <recommendedName>
        <fullName evidence="6">Ribosome maturation factor RimP N-terminal domain-containing protein</fullName>
    </recommendedName>
</protein>
<dbReference type="Pfam" id="PF02576">
    <property type="entry name" value="RimP_N"/>
    <property type="match status" value="1"/>
</dbReference>
<dbReference type="AlphaFoldDB" id="A0A382U0K7"/>
<dbReference type="Pfam" id="PF17384">
    <property type="entry name" value="DUF150_C"/>
    <property type="match status" value="1"/>
</dbReference>
<feature type="domain" description="Ribosome maturation factor RimP C-terminal" evidence="4">
    <location>
        <begin position="92"/>
        <end position="154"/>
    </location>
</feature>
<evidence type="ECO:0000256" key="1">
    <source>
        <dbReference type="ARBA" id="ARBA00022490"/>
    </source>
</evidence>
<evidence type="ECO:0000313" key="5">
    <source>
        <dbReference type="EMBL" id="SVD27864.1"/>
    </source>
</evidence>
<dbReference type="SUPFAM" id="SSF74942">
    <property type="entry name" value="YhbC-like, C-terminal domain"/>
    <property type="match status" value="1"/>
</dbReference>
<dbReference type="GO" id="GO:0005829">
    <property type="term" value="C:cytosol"/>
    <property type="evidence" value="ECO:0007669"/>
    <property type="project" value="TreeGrafter"/>
</dbReference>
<dbReference type="SUPFAM" id="SSF75420">
    <property type="entry name" value="YhbC-like, N-terminal domain"/>
    <property type="match status" value="1"/>
</dbReference>
<gene>
    <name evidence="5" type="ORF">METZ01_LOCUS380718</name>
</gene>
<evidence type="ECO:0000259" key="3">
    <source>
        <dbReference type="Pfam" id="PF02576"/>
    </source>
</evidence>
<evidence type="ECO:0008006" key="6">
    <source>
        <dbReference type="Google" id="ProtNLM"/>
    </source>
</evidence>
<evidence type="ECO:0000259" key="4">
    <source>
        <dbReference type="Pfam" id="PF17384"/>
    </source>
</evidence>
<evidence type="ECO:0000256" key="2">
    <source>
        <dbReference type="ARBA" id="ARBA00022517"/>
    </source>
</evidence>
<keyword evidence="2" id="KW-0690">Ribosome biogenesis</keyword>
<dbReference type="InterPro" id="IPR036847">
    <property type="entry name" value="RimP_C_sf"/>
</dbReference>
<dbReference type="EMBL" id="UINC01140613">
    <property type="protein sequence ID" value="SVD27864.1"/>
    <property type="molecule type" value="Genomic_DNA"/>
</dbReference>
<dbReference type="InterPro" id="IPR028989">
    <property type="entry name" value="RimP_N"/>
</dbReference>
<dbReference type="Gene3D" id="2.30.30.180">
    <property type="entry name" value="Ribosome maturation factor RimP, C-terminal domain"/>
    <property type="match status" value="1"/>
</dbReference>
<organism evidence="5">
    <name type="scientific">marine metagenome</name>
    <dbReference type="NCBI Taxonomy" id="408172"/>
    <lineage>
        <taxon>unclassified sequences</taxon>
        <taxon>metagenomes</taxon>
        <taxon>ecological metagenomes</taxon>
    </lineage>
</organism>
<keyword evidence="1" id="KW-0963">Cytoplasm</keyword>
<dbReference type="InterPro" id="IPR028998">
    <property type="entry name" value="RimP_C"/>
</dbReference>
<dbReference type="GO" id="GO:0000028">
    <property type="term" value="P:ribosomal small subunit assembly"/>
    <property type="evidence" value="ECO:0007669"/>
    <property type="project" value="TreeGrafter"/>
</dbReference>
<dbReference type="CDD" id="cd01734">
    <property type="entry name" value="YlxS_C"/>
    <property type="match status" value="1"/>
</dbReference>
<dbReference type="InterPro" id="IPR003728">
    <property type="entry name" value="Ribosome_maturation_RimP"/>
</dbReference>
<accession>A0A382U0K7</accession>
<dbReference type="HAMAP" id="MF_01077">
    <property type="entry name" value="RimP"/>
    <property type="match status" value="1"/>
</dbReference>
<dbReference type="InterPro" id="IPR035956">
    <property type="entry name" value="RimP_N_sf"/>
</dbReference>
<dbReference type="GO" id="GO:0006412">
    <property type="term" value="P:translation"/>
    <property type="evidence" value="ECO:0007669"/>
    <property type="project" value="TreeGrafter"/>
</dbReference>